<evidence type="ECO:0000313" key="1">
    <source>
        <dbReference type="EMBL" id="TKD52219.1"/>
    </source>
</evidence>
<accession>A0A4U1L5L3</accession>
<name>A0A4U1L5L3_9SPHN</name>
<comment type="caution">
    <text evidence="1">The sequence shown here is derived from an EMBL/GenBank/DDBJ whole genome shotgun (WGS) entry which is preliminary data.</text>
</comment>
<dbReference type="Gene3D" id="3.40.50.1820">
    <property type="entry name" value="alpha/beta hydrolase"/>
    <property type="match status" value="1"/>
</dbReference>
<reference evidence="1 2" key="1">
    <citation type="submission" date="2019-04" db="EMBL/GenBank/DDBJ databases">
        <authorList>
            <person name="Yang Y."/>
            <person name="Wei D."/>
        </authorList>
    </citation>
    <scope>NUCLEOTIDE SEQUENCE [LARGE SCALE GENOMIC DNA]</scope>
    <source>
        <strain evidence="1 2">L-1-4w-11</strain>
    </source>
</reference>
<sequence length="221" mass="23073">MVLVHDDDRSGVAPDYAAFARAAVARVPGSAFVTVLRPGYGDKAGRRSAGETAGAHGNGYTRDRIEQVAASIEVLRRRYPNARTVLIGDGGGAAIVANLAGLRPMLADAMLLAACPCALPEWRTMMAKTDPAFAQPVQSLDPLQTVGGVAPGLRAAIVVGEDDKVTPPALSRTYAEALALRGIATEFTRLPGQDHEILDDPVLLQILAELAEAVAMPAGNI</sequence>
<organism evidence="1 2">
    <name type="scientific">Sphingomonas baiyangensis</name>
    <dbReference type="NCBI Taxonomy" id="2572576"/>
    <lineage>
        <taxon>Bacteria</taxon>
        <taxon>Pseudomonadati</taxon>
        <taxon>Pseudomonadota</taxon>
        <taxon>Alphaproteobacteria</taxon>
        <taxon>Sphingomonadales</taxon>
        <taxon>Sphingomonadaceae</taxon>
        <taxon>Sphingomonas</taxon>
    </lineage>
</organism>
<dbReference type="SUPFAM" id="SSF53474">
    <property type="entry name" value="alpha/beta-Hydrolases"/>
    <property type="match status" value="1"/>
</dbReference>
<keyword evidence="2" id="KW-1185">Reference proteome</keyword>
<dbReference type="InterPro" id="IPR029058">
    <property type="entry name" value="AB_hydrolase_fold"/>
</dbReference>
<dbReference type="Proteomes" id="UP000309138">
    <property type="component" value="Unassembled WGS sequence"/>
</dbReference>
<dbReference type="AlphaFoldDB" id="A0A4U1L5L3"/>
<protein>
    <submittedName>
        <fullName evidence="1">Alpha/beta hydrolase</fullName>
    </submittedName>
</protein>
<keyword evidence="1" id="KW-0378">Hydrolase</keyword>
<dbReference type="EMBL" id="SWKR01000002">
    <property type="protein sequence ID" value="TKD52219.1"/>
    <property type="molecule type" value="Genomic_DNA"/>
</dbReference>
<evidence type="ECO:0000313" key="2">
    <source>
        <dbReference type="Proteomes" id="UP000309138"/>
    </source>
</evidence>
<gene>
    <name evidence="1" type="ORF">FBR43_09950</name>
</gene>
<dbReference type="OrthoDB" id="880990at2"/>
<proteinExistence type="predicted"/>
<dbReference type="GO" id="GO:0016787">
    <property type="term" value="F:hydrolase activity"/>
    <property type="evidence" value="ECO:0007669"/>
    <property type="project" value="UniProtKB-KW"/>
</dbReference>